<organism evidence="3 4">
    <name type="scientific">Rhizoctonia solani</name>
    <dbReference type="NCBI Taxonomy" id="456999"/>
    <lineage>
        <taxon>Eukaryota</taxon>
        <taxon>Fungi</taxon>
        <taxon>Dikarya</taxon>
        <taxon>Basidiomycota</taxon>
        <taxon>Agaricomycotina</taxon>
        <taxon>Agaricomycetes</taxon>
        <taxon>Cantharellales</taxon>
        <taxon>Ceratobasidiaceae</taxon>
        <taxon>Rhizoctonia</taxon>
    </lineage>
</organism>
<sequence>MDQQDNAAHAPDHVPESPKPESHSRSRNRLLALEALFRVIVACYCGHLIGRAFAGGYDRYIQKHCSSEEFNPLRMSLKILVPGALMLGYWASTGLAMVFEYRWKLLLSWCLIYQGILTQRGYFGTDIRCWIAGVTISAFGSGMALLPSYRYQPET</sequence>
<comment type="caution">
    <text evidence="3">The sequence shown here is derived from an EMBL/GenBank/DDBJ whole genome shotgun (WGS) entry which is preliminary data.</text>
</comment>
<keyword evidence="2" id="KW-1133">Transmembrane helix</keyword>
<feature type="transmembrane region" description="Helical" evidence="2">
    <location>
        <begin position="75"/>
        <end position="99"/>
    </location>
</feature>
<proteinExistence type="predicted"/>
<protein>
    <submittedName>
        <fullName evidence="3">Uncharacterized protein</fullName>
    </submittedName>
</protein>
<evidence type="ECO:0000256" key="1">
    <source>
        <dbReference type="SAM" id="MobiDB-lite"/>
    </source>
</evidence>
<keyword evidence="2" id="KW-0812">Transmembrane</keyword>
<reference evidence="3" key="1">
    <citation type="submission" date="2021-01" db="EMBL/GenBank/DDBJ databases">
        <authorList>
            <person name="Kaushik A."/>
        </authorList>
    </citation>
    <scope>NUCLEOTIDE SEQUENCE</scope>
    <source>
        <strain evidence="3">AG2-2IIIB</strain>
    </source>
</reference>
<keyword evidence="2" id="KW-0472">Membrane</keyword>
<feature type="compositionally biased region" description="Basic and acidic residues" evidence="1">
    <location>
        <begin position="10"/>
        <end position="24"/>
    </location>
</feature>
<feature type="transmembrane region" description="Helical" evidence="2">
    <location>
        <begin position="130"/>
        <end position="149"/>
    </location>
</feature>
<name>A0A8H2WWK8_9AGAM</name>
<gene>
    <name evidence="3" type="ORF">RDB_LOCUS42728</name>
</gene>
<evidence type="ECO:0000256" key="2">
    <source>
        <dbReference type="SAM" id="Phobius"/>
    </source>
</evidence>
<dbReference type="EMBL" id="CAJMWT010001564">
    <property type="protein sequence ID" value="CAE6409619.1"/>
    <property type="molecule type" value="Genomic_DNA"/>
</dbReference>
<feature type="transmembrane region" description="Helical" evidence="2">
    <location>
        <begin position="35"/>
        <end position="54"/>
    </location>
</feature>
<evidence type="ECO:0000313" key="3">
    <source>
        <dbReference type="EMBL" id="CAE6409619.1"/>
    </source>
</evidence>
<feature type="region of interest" description="Disordered" evidence="1">
    <location>
        <begin position="1"/>
        <end position="25"/>
    </location>
</feature>
<dbReference type="AlphaFoldDB" id="A0A8H2WWK8"/>
<accession>A0A8H2WWK8</accession>
<evidence type="ECO:0000313" key="4">
    <source>
        <dbReference type="Proteomes" id="UP000663843"/>
    </source>
</evidence>
<dbReference type="Proteomes" id="UP000663843">
    <property type="component" value="Unassembled WGS sequence"/>
</dbReference>